<dbReference type="Proteomes" id="UP000261948">
    <property type="component" value="Unassembled WGS sequence"/>
</dbReference>
<protein>
    <submittedName>
        <fullName evidence="1">Type I-F CRISPR-associated protein Csy3</fullName>
    </submittedName>
</protein>
<evidence type="ECO:0000313" key="2">
    <source>
        <dbReference type="Proteomes" id="UP000261948"/>
    </source>
</evidence>
<gene>
    <name evidence="1" type="primary">csy3</name>
    <name evidence="1" type="ORF">DZC30_12830</name>
</gene>
<keyword evidence="2" id="KW-1185">Reference proteome</keyword>
<evidence type="ECO:0000313" key="1">
    <source>
        <dbReference type="EMBL" id="RGE44750.1"/>
    </source>
</evidence>
<sequence>MSNTLKTASVLAFERKLDPSDAIFRAGRWSERNAADSWAHVRIKPKSVRGTISNRLKAKDQDPAKLDAAIENPNLQTVDVAALPADADTLKVQFTLRVLAGAGTPSACNSAEYQAKLLQTVQGYVQQHGFAELANRYAANLANGRFLWRNRQGAEEVAVEVAVLKDGKAEKSWSFQALEHNTRVLDAIDSKVKELGAVIAEGLAGKRHVLLQITAFVRVGAGQEVFPSQELILDKGSNGKSKTLYHVDDVAAMHSQKIGNAIRTIDTWYDGAADLGPIAVEPYGSVTTQGKAYRQPKQKQDFYTLLDEWLLKDKVPAVEQQHFVMAVLIRGGVFGDAS</sequence>
<dbReference type="InterPro" id="IPR013399">
    <property type="entry name" value="CRISPR-assoc_prot_Csy3"/>
</dbReference>
<dbReference type="NCBIfam" id="TIGR02566">
    <property type="entry name" value="cas_Csy3"/>
    <property type="match status" value="1"/>
</dbReference>
<proteinExistence type="predicted"/>
<dbReference type="EMBL" id="QURR01000014">
    <property type="protein sequence ID" value="RGE44750.1"/>
    <property type="molecule type" value="Genomic_DNA"/>
</dbReference>
<organism evidence="1 2">
    <name type="scientific">Comamonas testosteroni</name>
    <name type="common">Pseudomonas testosteroni</name>
    <dbReference type="NCBI Taxonomy" id="285"/>
    <lineage>
        <taxon>Bacteria</taxon>
        <taxon>Pseudomonadati</taxon>
        <taxon>Pseudomonadota</taxon>
        <taxon>Betaproteobacteria</taxon>
        <taxon>Burkholderiales</taxon>
        <taxon>Comamonadaceae</taxon>
        <taxon>Comamonas</taxon>
    </lineage>
</organism>
<dbReference type="Pfam" id="PF09615">
    <property type="entry name" value="Cas_Csy3"/>
    <property type="match status" value="1"/>
</dbReference>
<dbReference type="CDD" id="cd09737">
    <property type="entry name" value="Csy3_I-F"/>
    <property type="match status" value="1"/>
</dbReference>
<name>A0A373FKR9_COMTE</name>
<dbReference type="OrthoDB" id="240864at2"/>
<accession>A0A373FKR9</accession>
<dbReference type="AlphaFoldDB" id="A0A373FKR9"/>
<comment type="caution">
    <text evidence="1">The sequence shown here is derived from an EMBL/GenBank/DDBJ whole genome shotgun (WGS) entry which is preliminary data.</text>
</comment>
<reference evidence="1 2" key="1">
    <citation type="submission" date="2018-08" db="EMBL/GenBank/DDBJ databases">
        <title>Comamonas testosteroni strain SWCO2.</title>
        <authorList>
            <person name="Jiang N."/>
            <person name="Zhang X.Z."/>
        </authorList>
    </citation>
    <scope>NUCLEOTIDE SEQUENCE [LARGE SCALE GENOMIC DNA]</scope>
    <source>
        <strain evidence="1 2">SWCO2</strain>
    </source>
</reference>